<organism evidence="13 14">
    <name type="scientific">Staurois parvus</name>
    <dbReference type="NCBI Taxonomy" id="386267"/>
    <lineage>
        <taxon>Eukaryota</taxon>
        <taxon>Metazoa</taxon>
        <taxon>Chordata</taxon>
        <taxon>Craniata</taxon>
        <taxon>Vertebrata</taxon>
        <taxon>Euteleostomi</taxon>
        <taxon>Amphibia</taxon>
        <taxon>Batrachia</taxon>
        <taxon>Anura</taxon>
        <taxon>Neobatrachia</taxon>
        <taxon>Ranoidea</taxon>
        <taxon>Ranidae</taxon>
        <taxon>Staurois</taxon>
    </lineage>
</organism>
<evidence type="ECO:0000259" key="12">
    <source>
        <dbReference type="Pfam" id="PF00561"/>
    </source>
</evidence>
<evidence type="ECO:0000256" key="4">
    <source>
        <dbReference type="ARBA" id="ARBA00042703"/>
    </source>
</evidence>
<dbReference type="PRINTS" id="PR00111">
    <property type="entry name" value="ABHYDROLASE"/>
</dbReference>
<evidence type="ECO:0000256" key="5">
    <source>
        <dbReference type="ARBA" id="ARBA00043667"/>
    </source>
</evidence>
<dbReference type="InterPro" id="IPR000639">
    <property type="entry name" value="Epox_hydrolase-like"/>
</dbReference>
<evidence type="ECO:0000313" key="14">
    <source>
        <dbReference type="Proteomes" id="UP001162483"/>
    </source>
</evidence>
<comment type="catalytic activity">
    <reaction evidence="9">
        <text>1,2-didecanoylglycerol + H2O = decanoylglycerol + decanoate + H(+)</text>
        <dbReference type="Rhea" id="RHEA:48596"/>
        <dbReference type="ChEBI" id="CHEBI:11152"/>
        <dbReference type="ChEBI" id="CHEBI:15377"/>
        <dbReference type="ChEBI" id="CHEBI:15378"/>
        <dbReference type="ChEBI" id="CHEBI:27689"/>
        <dbReference type="ChEBI" id="CHEBI:90605"/>
    </reaction>
</comment>
<evidence type="ECO:0000256" key="11">
    <source>
        <dbReference type="ARBA" id="ARBA00048919"/>
    </source>
</evidence>
<evidence type="ECO:0000256" key="3">
    <source>
        <dbReference type="ARBA" id="ARBA00026104"/>
    </source>
</evidence>
<comment type="catalytic activity">
    <reaction evidence="11">
        <text>1-octadecanoyl-2-(5Z,8Z,11Z,14Z-eicosatetraenoyl)-sn-glycerol + H2O = 2-(5Z,8Z,11Z,14Z-eicosatetraenoyl)-glycerol + octadecanoate + H(+)</text>
        <dbReference type="Rhea" id="RHEA:38507"/>
        <dbReference type="ChEBI" id="CHEBI:15377"/>
        <dbReference type="ChEBI" id="CHEBI:15378"/>
        <dbReference type="ChEBI" id="CHEBI:25629"/>
        <dbReference type="ChEBI" id="CHEBI:52392"/>
        <dbReference type="ChEBI" id="CHEBI:75728"/>
    </reaction>
</comment>
<feature type="non-terminal residue" evidence="13">
    <location>
        <position position="1"/>
    </location>
</feature>
<dbReference type="PRINTS" id="PR00412">
    <property type="entry name" value="EPOXHYDRLASE"/>
</dbReference>
<dbReference type="Proteomes" id="UP001162483">
    <property type="component" value="Unassembled WGS sequence"/>
</dbReference>
<comment type="catalytic activity">
    <reaction evidence="6">
        <text>a 1,3-diacyl-sn-glycerol + H2O = a 1-acyl-sn-glycerol + a fatty acid + H(+)</text>
        <dbReference type="Rhea" id="RHEA:38503"/>
        <dbReference type="ChEBI" id="CHEBI:15377"/>
        <dbReference type="ChEBI" id="CHEBI:15378"/>
        <dbReference type="ChEBI" id="CHEBI:28868"/>
        <dbReference type="ChEBI" id="CHEBI:64683"/>
        <dbReference type="ChEBI" id="CHEBI:77272"/>
    </reaction>
</comment>
<keyword evidence="14" id="KW-1185">Reference proteome</keyword>
<protein>
    <recommendedName>
        <fullName evidence="7">sn-1-specific diacylglycerol lipase ABHD11</fullName>
        <ecNumber evidence="3">3.1.1.116</ecNumber>
    </recommendedName>
    <alternativeName>
        <fullName evidence="4">Alpha/beta hydrolase domain-containing protein 11</fullName>
    </alternativeName>
</protein>
<comment type="similarity">
    <text evidence="1">Belongs to the AB hydrolase superfamily.</text>
</comment>
<reference evidence="13" key="1">
    <citation type="submission" date="2023-05" db="EMBL/GenBank/DDBJ databases">
        <authorList>
            <person name="Stuckert A."/>
        </authorList>
    </citation>
    <scope>NUCLEOTIDE SEQUENCE</scope>
</reference>
<accession>A0ABN9DRG5</accession>
<comment type="caution">
    <text evidence="13">The sequence shown here is derived from an EMBL/GenBank/DDBJ whole genome shotgun (WGS) entry which is preliminary data.</text>
</comment>
<evidence type="ECO:0000256" key="6">
    <source>
        <dbReference type="ARBA" id="ARBA00043742"/>
    </source>
</evidence>
<comment type="catalytic activity">
    <reaction evidence="8">
        <text>1-octadecanoyl-2-(4Z,7Z,10Z,13Z,16Z,19Z-docosahexaenoyl)-sn-glycerol + H2O = 2-(4Z,7Z,10Z,13Z,16Z,19Z-docosahexaenoyl)-glycerol + octadecanoate + H(+)</text>
        <dbReference type="Rhea" id="RHEA:77107"/>
        <dbReference type="ChEBI" id="CHEBI:15377"/>
        <dbReference type="ChEBI" id="CHEBI:15378"/>
        <dbReference type="ChEBI" id="CHEBI:25629"/>
        <dbReference type="ChEBI" id="CHEBI:77129"/>
        <dbReference type="ChEBI" id="CHEBI:186738"/>
    </reaction>
</comment>
<proteinExistence type="inferred from homology"/>
<feature type="domain" description="AB hydrolase-1" evidence="12">
    <location>
        <begin position="17"/>
        <end position="252"/>
    </location>
</feature>
<comment type="catalytic activity">
    <reaction evidence="5">
        <text>a 1,2-diacyl-sn-glycerol + H2O = a 2-acylglycerol + a fatty acid + H(+)</text>
        <dbReference type="Rhea" id="RHEA:33275"/>
        <dbReference type="ChEBI" id="CHEBI:15377"/>
        <dbReference type="ChEBI" id="CHEBI:15378"/>
        <dbReference type="ChEBI" id="CHEBI:17389"/>
        <dbReference type="ChEBI" id="CHEBI:17815"/>
        <dbReference type="ChEBI" id="CHEBI:28868"/>
        <dbReference type="EC" id="3.1.1.116"/>
    </reaction>
</comment>
<dbReference type="InterPro" id="IPR029058">
    <property type="entry name" value="AB_hydrolase_fold"/>
</dbReference>
<comment type="catalytic activity">
    <reaction evidence="10">
        <text>1-octadecanoyl-2-(9Z-octadecenoyl)-sn-glycerol + H2O = 2-(9Z-octadecenoyl)-glycerol + octadecanoate + H(+)</text>
        <dbReference type="Rhea" id="RHEA:77103"/>
        <dbReference type="ChEBI" id="CHEBI:15377"/>
        <dbReference type="ChEBI" id="CHEBI:15378"/>
        <dbReference type="ChEBI" id="CHEBI:25629"/>
        <dbReference type="ChEBI" id="CHEBI:73990"/>
        <dbReference type="ChEBI" id="CHEBI:75468"/>
    </reaction>
</comment>
<evidence type="ECO:0000256" key="8">
    <source>
        <dbReference type="ARBA" id="ARBA00048283"/>
    </source>
</evidence>
<dbReference type="SUPFAM" id="SSF53474">
    <property type="entry name" value="alpha/beta-Hydrolases"/>
    <property type="match status" value="1"/>
</dbReference>
<dbReference type="InterPro" id="IPR000073">
    <property type="entry name" value="AB_hydrolase_1"/>
</dbReference>
<dbReference type="EC" id="3.1.1.116" evidence="3"/>
<evidence type="ECO:0000313" key="13">
    <source>
        <dbReference type="EMBL" id="CAI9574873.1"/>
    </source>
</evidence>
<evidence type="ECO:0000256" key="1">
    <source>
        <dbReference type="ARBA" id="ARBA00008645"/>
    </source>
</evidence>
<gene>
    <name evidence="13" type="ORF">SPARVUS_LOCUS8057698</name>
</gene>
<dbReference type="Pfam" id="PF00561">
    <property type="entry name" value="Abhydrolase_1"/>
    <property type="match status" value="1"/>
</dbReference>
<evidence type="ECO:0000256" key="10">
    <source>
        <dbReference type="ARBA" id="ARBA00048513"/>
    </source>
</evidence>
<evidence type="ECO:0000256" key="9">
    <source>
        <dbReference type="ARBA" id="ARBA00048504"/>
    </source>
</evidence>
<dbReference type="Gene3D" id="3.40.50.1820">
    <property type="entry name" value="alpha/beta hydrolase"/>
    <property type="match status" value="1"/>
</dbReference>
<name>A0ABN9DRG5_9NEOB</name>
<dbReference type="EMBL" id="CATNWA010014695">
    <property type="protein sequence ID" value="CAI9574873.1"/>
    <property type="molecule type" value="Genomic_DNA"/>
</dbReference>
<dbReference type="PANTHER" id="PTHR46118:SF4">
    <property type="entry name" value="PROTEIN ABHD11"/>
    <property type="match status" value="1"/>
</dbReference>
<evidence type="ECO:0000256" key="2">
    <source>
        <dbReference type="ARBA" id="ARBA00022801"/>
    </source>
</evidence>
<sequence length="272" mass="30199">RVLTLSYDLYEGQTDAPPLVLLHGLFGSKSNFQSISKALVRKTGRKVLALDARNHGSSPHSDDITYHAMSADVRQLLQQLDIPSCVLIGHSMGGKTAMTLALQEPQLVERLVSVDISPSPTTPQSGFPQFIKAMQNIHLEGNMPRSTARTLAEKQLSAIVQEAAVRQFLLTNLVQENESFKWRVNLEAIANHLQDLLDFPEFHDPYPGPTLFLGGANSPYISSENYPDIDRLFPCANIEYIEGAGHWVHAERTKDFINAICTFIEDLTTSQT</sequence>
<keyword evidence="2" id="KW-0378">Hydrolase</keyword>
<dbReference type="PANTHER" id="PTHR46118">
    <property type="entry name" value="PROTEIN ABHD11"/>
    <property type="match status" value="1"/>
</dbReference>
<evidence type="ECO:0000256" key="7">
    <source>
        <dbReference type="ARBA" id="ARBA00044064"/>
    </source>
</evidence>